<organism evidence="1 2">
    <name type="scientific">Tectimicrobiota bacterium</name>
    <dbReference type="NCBI Taxonomy" id="2528274"/>
    <lineage>
        <taxon>Bacteria</taxon>
        <taxon>Pseudomonadati</taxon>
        <taxon>Nitrospinota/Tectimicrobiota group</taxon>
        <taxon>Candidatus Tectimicrobiota</taxon>
    </lineage>
</organism>
<gene>
    <name evidence="1" type="ORF">HYZ11_01030</name>
</gene>
<comment type="caution">
    <text evidence="1">The sequence shown here is derived from an EMBL/GenBank/DDBJ whole genome shotgun (WGS) entry which is preliminary data.</text>
</comment>
<dbReference type="EMBL" id="JACPUR010000001">
    <property type="protein sequence ID" value="MBI3126171.1"/>
    <property type="molecule type" value="Genomic_DNA"/>
</dbReference>
<sequence>MPGVPAAPGKRTALEDGLIIRFIGEKEDLNGSFPRLATWGEERLAGNVAYCPEGGFFVNLAGDYNYIEAAYYVSQDIEAEGRPVHPTCQEMLDAYVPPLFLEKARLAGLPVPNYYVTNDFFEPPVIVDTINPFMYRQMVVLKEGMQRRVAKSLTRNFTYAICCQELPERAKVAYFRCVMGECGAGRFREAARRFWEAFRLPLAEVRVILAPGGEILLSGVDPLPWKKLTPRERARLNRRVQWPG</sequence>
<evidence type="ECO:0000313" key="2">
    <source>
        <dbReference type="Proteomes" id="UP000782312"/>
    </source>
</evidence>
<evidence type="ECO:0000313" key="1">
    <source>
        <dbReference type="EMBL" id="MBI3126171.1"/>
    </source>
</evidence>
<name>A0A932HYH2_UNCTE</name>
<reference evidence="1" key="1">
    <citation type="submission" date="2020-07" db="EMBL/GenBank/DDBJ databases">
        <title>Huge and variable diversity of episymbiotic CPR bacteria and DPANN archaea in groundwater ecosystems.</title>
        <authorList>
            <person name="He C.Y."/>
            <person name="Keren R."/>
            <person name="Whittaker M."/>
            <person name="Farag I.F."/>
            <person name="Doudna J."/>
            <person name="Cate J.H.D."/>
            <person name="Banfield J.F."/>
        </authorList>
    </citation>
    <scope>NUCLEOTIDE SEQUENCE</scope>
    <source>
        <strain evidence="1">NC_groundwater_763_Ag_S-0.2um_68_21</strain>
    </source>
</reference>
<protein>
    <submittedName>
        <fullName evidence="1">RimK-like ATPgrasp N-terminal domain-containing protein</fullName>
    </submittedName>
</protein>
<proteinExistence type="predicted"/>
<dbReference type="Proteomes" id="UP000782312">
    <property type="component" value="Unassembled WGS sequence"/>
</dbReference>
<accession>A0A932HYH2</accession>
<dbReference type="AlphaFoldDB" id="A0A932HYH2"/>